<name>A0A3N4KR71_9PEZI</name>
<gene>
    <name evidence="1" type="ORF">P167DRAFT_574654</name>
</gene>
<keyword evidence="2" id="KW-1185">Reference proteome</keyword>
<dbReference type="InParanoid" id="A0A3N4KR71"/>
<dbReference type="Proteomes" id="UP000277580">
    <property type="component" value="Unassembled WGS sequence"/>
</dbReference>
<organism evidence="1 2">
    <name type="scientific">Morchella conica CCBAS932</name>
    <dbReference type="NCBI Taxonomy" id="1392247"/>
    <lineage>
        <taxon>Eukaryota</taxon>
        <taxon>Fungi</taxon>
        <taxon>Dikarya</taxon>
        <taxon>Ascomycota</taxon>
        <taxon>Pezizomycotina</taxon>
        <taxon>Pezizomycetes</taxon>
        <taxon>Pezizales</taxon>
        <taxon>Morchellaceae</taxon>
        <taxon>Morchella</taxon>
    </lineage>
</organism>
<reference evidence="1 2" key="1">
    <citation type="journal article" date="2018" name="Nat. Ecol. Evol.">
        <title>Pezizomycetes genomes reveal the molecular basis of ectomycorrhizal truffle lifestyle.</title>
        <authorList>
            <person name="Murat C."/>
            <person name="Payen T."/>
            <person name="Noel B."/>
            <person name="Kuo A."/>
            <person name="Morin E."/>
            <person name="Chen J."/>
            <person name="Kohler A."/>
            <person name="Krizsan K."/>
            <person name="Balestrini R."/>
            <person name="Da Silva C."/>
            <person name="Montanini B."/>
            <person name="Hainaut M."/>
            <person name="Levati E."/>
            <person name="Barry K.W."/>
            <person name="Belfiori B."/>
            <person name="Cichocki N."/>
            <person name="Clum A."/>
            <person name="Dockter R.B."/>
            <person name="Fauchery L."/>
            <person name="Guy J."/>
            <person name="Iotti M."/>
            <person name="Le Tacon F."/>
            <person name="Lindquist E.A."/>
            <person name="Lipzen A."/>
            <person name="Malagnac F."/>
            <person name="Mello A."/>
            <person name="Molinier V."/>
            <person name="Miyauchi S."/>
            <person name="Poulain J."/>
            <person name="Riccioni C."/>
            <person name="Rubini A."/>
            <person name="Sitrit Y."/>
            <person name="Splivallo R."/>
            <person name="Traeger S."/>
            <person name="Wang M."/>
            <person name="Zifcakova L."/>
            <person name="Wipf D."/>
            <person name="Zambonelli A."/>
            <person name="Paolocci F."/>
            <person name="Nowrousian M."/>
            <person name="Ottonello S."/>
            <person name="Baldrian P."/>
            <person name="Spatafora J.W."/>
            <person name="Henrissat B."/>
            <person name="Nagy L.G."/>
            <person name="Aury J.M."/>
            <person name="Wincker P."/>
            <person name="Grigoriev I.V."/>
            <person name="Bonfante P."/>
            <person name="Martin F.M."/>
        </authorList>
    </citation>
    <scope>NUCLEOTIDE SEQUENCE [LARGE SCALE GENOMIC DNA]</scope>
    <source>
        <strain evidence="1 2">CCBAS932</strain>
    </source>
</reference>
<dbReference type="OrthoDB" id="9991317at2759"/>
<proteinExistence type="predicted"/>
<sequence>MLIERCKFEGRNDGPGSLLEAIDLAEEALVLIPPDDDVARAEASVWKCKLWIDYDMDKWGRFNPERAKEIYGISKIALRCKSADAMTRISASLYAGYTLSLTGIVALKLAENFLGIFEEAFDIFEEGIELLRILSPQHLQRGERQEVMGLSPDGLGAHAVAAGILARKPAWRCLAPLELSRGVILGFSIDCRSTGNLWELGRINPELLLKFNNLRSRIDAPTDISKVLGDIQTSKSLEEQSAMREKLKRQSINDMDELTKTLKEIRDGPIVVMVCTSLRGDAIIVTSSSIKSIPLPKLVRSDTREHIERLPSIIGGGASSYGPRNKKMAGLLIWLWDAAVKPVIDELKAQGIVSPDPPDDPSKLPHLWWIGVGRLTILPFHAAGDHFPGTTRNTISNVISSYIPTIKALSYACEKALTFPSTGSNLLFVAMPETPGHSSLTSDTEAELAASLVPEGVEIEVLPSPSVKETLEGLHHSTLSTSPAMESPTPEIISTVI</sequence>
<evidence type="ECO:0000313" key="2">
    <source>
        <dbReference type="Proteomes" id="UP000277580"/>
    </source>
</evidence>
<accession>A0A3N4KR71</accession>
<evidence type="ECO:0008006" key="3">
    <source>
        <dbReference type="Google" id="ProtNLM"/>
    </source>
</evidence>
<protein>
    <recommendedName>
        <fullName evidence="3">CHAT domain-containing protein</fullName>
    </recommendedName>
</protein>
<dbReference type="EMBL" id="ML119131">
    <property type="protein sequence ID" value="RPB11998.1"/>
    <property type="molecule type" value="Genomic_DNA"/>
</dbReference>
<dbReference type="STRING" id="1392247.A0A3N4KR71"/>
<evidence type="ECO:0000313" key="1">
    <source>
        <dbReference type="EMBL" id="RPB11998.1"/>
    </source>
</evidence>
<dbReference type="AlphaFoldDB" id="A0A3N4KR71"/>